<keyword evidence="1" id="KW-1133">Transmembrane helix</keyword>
<keyword evidence="1" id="KW-0812">Transmembrane</keyword>
<evidence type="ECO:0000313" key="2">
    <source>
        <dbReference type="EMBL" id="GIZ01300.1"/>
    </source>
</evidence>
<evidence type="ECO:0000313" key="3">
    <source>
        <dbReference type="Proteomes" id="UP001054945"/>
    </source>
</evidence>
<feature type="transmembrane region" description="Helical" evidence="1">
    <location>
        <begin position="73"/>
        <end position="94"/>
    </location>
</feature>
<keyword evidence="1" id="KW-0472">Membrane</keyword>
<keyword evidence="3" id="KW-1185">Reference proteome</keyword>
<reference evidence="2 3" key="1">
    <citation type="submission" date="2021-06" db="EMBL/GenBank/DDBJ databases">
        <title>Caerostris extrusa draft genome.</title>
        <authorList>
            <person name="Kono N."/>
            <person name="Arakawa K."/>
        </authorList>
    </citation>
    <scope>NUCLEOTIDE SEQUENCE [LARGE SCALE GENOMIC DNA]</scope>
</reference>
<dbReference type="AlphaFoldDB" id="A0AAV4Y520"/>
<proteinExistence type="predicted"/>
<name>A0AAV4Y520_CAEEX</name>
<dbReference type="EMBL" id="BPLR01018651">
    <property type="protein sequence ID" value="GIZ01300.1"/>
    <property type="molecule type" value="Genomic_DNA"/>
</dbReference>
<organism evidence="2 3">
    <name type="scientific">Caerostris extrusa</name>
    <name type="common">Bark spider</name>
    <name type="synonym">Caerostris bankana</name>
    <dbReference type="NCBI Taxonomy" id="172846"/>
    <lineage>
        <taxon>Eukaryota</taxon>
        <taxon>Metazoa</taxon>
        <taxon>Ecdysozoa</taxon>
        <taxon>Arthropoda</taxon>
        <taxon>Chelicerata</taxon>
        <taxon>Arachnida</taxon>
        <taxon>Araneae</taxon>
        <taxon>Araneomorphae</taxon>
        <taxon>Entelegynae</taxon>
        <taxon>Araneoidea</taxon>
        <taxon>Araneidae</taxon>
        <taxon>Caerostris</taxon>
    </lineage>
</organism>
<dbReference type="Proteomes" id="UP001054945">
    <property type="component" value="Unassembled WGS sequence"/>
</dbReference>
<accession>A0AAV4Y520</accession>
<evidence type="ECO:0000256" key="1">
    <source>
        <dbReference type="SAM" id="Phobius"/>
    </source>
</evidence>
<comment type="caution">
    <text evidence="2">The sequence shown here is derived from an EMBL/GenBank/DDBJ whole genome shotgun (WGS) entry which is preliminary data.</text>
</comment>
<protein>
    <submittedName>
        <fullName evidence="2">Uncharacterized protein</fullName>
    </submittedName>
</protein>
<gene>
    <name evidence="2" type="ORF">CEXT_631431</name>
</gene>
<sequence length="101" mass="11835">MCSRQLFRDPFRRELRDSEKSQGRLGAAAMRKAPETEIYSHCVQSAIVRTLNCRCLRPRAASQYNWVIDLLKLWVLGTIQTFLSLWIEVGIWLLKYTIALY</sequence>